<dbReference type="Proteomes" id="UP000589085">
    <property type="component" value="Unassembled WGS sequence"/>
</dbReference>
<dbReference type="RefSeq" id="WP_182995719.1">
    <property type="nucleotide sequence ID" value="NZ_JABEQJ010000001.1"/>
</dbReference>
<accession>A0A7W4NP33</accession>
<gene>
    <name evidence="2" type="ORF">HLH48_01510</name>
</gene>
<evidence type="ECO:0000256" key="1">
    <source>
        <dbReference type="SAM" id="MobiDB-lite"/>
    </source>
</evidence>
<reference evidence="2 3" key="1">
    <citation type="submission" date="2020-04" db="EMBL/GenBank/DDBJ databases">
        <title>Description of novel Gluconacetobacter.</title>
        <authorList>
            <person name="Sombolestani A."/>
        </authorList>
    </citation>
    <scope>NUCLEOTIDE SEQUENCE [LARGE SCALE GENOMIC DNA]</scope>
    <source>
        <strain evidence="2 3">LMG 19747</strain>
    </source>
</reference>
<feature type="region of interest" description="Disordered" evidence="1">
    <location>
        <begin position="46"/>
        <end position="69"/>
    </location>
</feature>
<comment type="caution">
    <text evidence="2">The sequence shown here is derived from an EMBL/GenBank/DDBJ whole genome shotgun (WGS) entry which is preliminary data.</text>
</comment>
<organism evidence="2 3">
    <name type="scientific">Gluconacetobacter sacchari</name>
    <dbReference type="NCBI Taxonomy" id="92759"/>
    <lineage>
        <taxon>Bacteria</taxon>
        <taxon>Pseudomonadati</taxon>
        <taxon>Pseudomonadota</taxon>
        <taxon>Alphaproteobacteria</taxon>
        <taxon>Acetobacterales</taxon>
        <taxon>Acetobacteraceae</taxon>
        <taxon>Gluconacetobacter</taxon>
    </lineage>
</organism>
<evidence type="ECO:0000313" key="2">
    <source>
        <dbReference type="EMBL" id="MBB2158863.1"/>
    </source>
</evidence>
<dbReference type="AlphaFoldDB" id="A0A7W4NP33"/>
<sequence>MTVTDLARRHEVQPKRIDAWKKQLQDQAARAFDGGAGFFSVDACGDVDEADASPTSPQGQHHQEDLMVA</sequence>
<evidence type="ECO:0008006" key="4">
    <source>
        <dbReference type="Google" id="ProtNLM"/>
    </source>
</evidence>
<evidence type="ECO:0000313" key="3">
    <source>
        <dbReference type="Proteomes" id="UP000589085"/>
    </source>
</evidence>
<proteinExistence type="predicted"/>
<protein>
    <recommendedName>
        <fullName evidence="4">Transposase</fullName>
    </recommendedName>
</protein>
<name>A0A7W4NP33_9PROT</name>
<dbReference type="EMBL" id="JABEQJ010000001">
    <property type="protein sequence ID" value="MBB2158863.1"/>
    <property type="molecule type" value="Genomic_DNA"/>
</dbReference>